<organism evidence="2 3">
    <name type="scientific">Thioclava arctica</name>
    <dbReference type="NCBI Taxonomy" id="3238301"/>
    <lineage>
        <taxon>Bacteria</taxon>
        <taxon>Pseudomonadati</taxon>
        <taxon>Pseudomonadota</taxon>
        <taxon>Alphaproteobacteria</taxon>
        <taxon>Rhodobacterales</taxon>
        <taxon>Paracoccaceae</taxon>
        <taxon>Thioclava</taxon>
    </lineage>
</organism>
<feature type="domain" description="UspA" evidence="1">
    <location>
        <begin position="153"/>
        <end position="257"/>
    </location>
</feature>
<gene>
    <name evidence="2" type="ORF">AB4874_08400</name>
</gene>
<dbReference type="Proteomes" id="UP001557465">
    <property type="component" value="Unassembled WGS sequence"/>
</dbReference>
<dbReference type="RefSeq" id="WP_368391658.1">
    <property type="nucleotide sequence ID" value="NZ_JBFRYC010000004.1"/>
</dbReference>
<dbReference type="CDD" id="cd00293">
    <property type="entry name" value="USP-like"/>
    <property type="match status" value="1"/>
</dbReference>
<evidence type="ECO:0000313" key="2">
    <source>
        <dbReference type="EMBL" id="MEX1661675.1"/>
    </source>
</evidence>
<proteinExistence type="predicted"/>
<dbReference type="SUPFAM" id="SSF52402">
    <property type="entry name" value="Adenine nucleotide alpha hydrolases-like"/>
    <property type="match status" value="2"/>
</dbReference>
<evidence type="ECO:0000259" key="1">
    <source>
        <dbReference type="Pfam" id="PF00582"/>
    </source>
</evidence>
<name>A0ABV3TK77_9RHOB</name>
<dbReference type="Gene3D" id="3.40.50.12370">
    <property type="match status" value="1"/>
</dbReference>
<keyword evidence="3" id="KW-1185">Reference proteome</keyword>
<dbReference type="InterPro" id="IPR006016">
    <property type="entry name" value="UspA"/>
</dbReference>
<evidence type="ECO:0000313" key="3">
    <source>
        <dbReference type="Proteomes" id="UP001557465"/>
    </source>
</evidence>
<accession>A0ABV3TK77</accession>
<sequence length="260" mass="28287">MKLAVPLARKHNAHLVGLHTLEALTIYPGIAMHIPAPAFSSFNKSQAEEAEAIRDIFDTYTKNEDFPSEWRLLKAQSTLATDRMVESARTVDLVIMSQKDSEAERYDQHNARITVIRDSGRPVIIVPLGYEGPTVGENILLGWSNTREAARASHDLLTVVDDGAALCILQVGAAQPVTLETSDTIELANMYARHGLKVSLEQRDGTTKGVADVINQTAFQKGADLIVVGAFGHSKAYDFVVGATTYDLFDGAKCPVMFSA</sequence>
<dbReference type="EMBL" id="JBFRYC010000004">
    <property type="protein sequence ID" value="MEX1661675.1"/>
    <property type="molecule type" value="Genomic_DNA"/>
</dbReference>
<protein>
    <submittedName>
        <fullName evidence="2">Universal stress protein</fullName>
    </submittedName>
</protein>
<reference evidence="2 3" key="1">
    <citation type="journal article" date="2011" name="Int. J. Syst. Evol. Microbiol.">
        <title>Zhongshania antarctica gen. nov., sp. nov. and Zhongshania guokunii sp. nov., gammaproteobacteria respectively isolated from coastal attached (fast) ice and surface seawater of the Antarctic.</title>
        <authorList>
            <person name="Li H.J."/>
            <person name="Zhang X.Y."/>
            <person name="Chen C.X."/>
            <person name="Zhang Y.J."/>
            <person name="Gao Z.M."/>
            <person name="Yu Y."/>
            <person name="Chen X.L."/>
            <person name="Chen B."/>
            <person name="Zhang Y.Z."/>
        </authorList>
    </citation>
    <scope>NUCLEOTIDE SEQUENCE [LARGE SCALE GENOMIC DNA]</scope>
    <source>
        <strain evidence="2 3">15-R06ZXC-3</strain>
    </source>
</reference>
<dbReference type="Pfam" id="PF00582">
    <property type="entry name" value="Usp"/>
    <property type="match status" value="1"/>
</dbReference>
<comment type="caution">
    <text evidence="2">The sequence shown here is derived from an EMBL/GenBank/DDBJ whole genome shotgun (WGS) entry which is preliminary data.</text>
</comment>